<dbReference type="RefSeq" id="WP_340269046.1">
    <property type="nucleotide sequence ID" value="NZ_JBBEOG010000003.1"/>
</dbReference>
<evidence type="ECO:0000313" key="5">
    <source>
        <dbReference type="Proteomes" id="UP001596122"/>
    </source>
</evidence>
<sequence length="472" mass="49245">MSTEPSPDPSLLPTLTRRSALAALGGAAATALAAPAWAVDAVRPGAVAAPALTARDRVVVQRVSAARAIEHIVELSEGVGPRIGGTPSERAAADYLAGVLDSYGYDVRLEPFPVADKFLAEVMGSPALDGDICWQAGASPQAALDTTVTGPVVDALDGTGGGDLSGAVVLVDTPLGVSTAVRTQRVQAAVARGAAAVLVLPADPTDPIRRAQAASVALSTPVAVPVVGVATVQKYRLREALARGPMTLTVRTQAFRGLTSHNVLAERAGRGRPDGSRPALMVCAHYDSVIGAPGANDDGSGTALTVEIARVMRSLPTEADLRFSLWGSEEQGLIGSRFHVAQLDQAERDRLLGVYNNDMVATSWDPATRYWVLSWDGSANVINQSVIAAAERLGYAPSLSPVTTRGASDHQSFQERGIASSNFSWRGEASPALLEPPYHSPEDTVAKNISPERMQVSLELIGSALYEQARAV</sequence>
<dbReference type="InterPro" id="IPR003137">
    <property type="entry name" value="PA_domain"/>
</dbReference>
<keyword evidence="1" id="KW-0732">Signal</keyword>
<organism evidence="4 5">
    <name type="scientific">Aquipuribacter nitratireducens</name>
    <dbReference type="NCBI Taxonomy" id="650104"/>
    <lineage>
        <taxon>Bacteria</taxon>
        <taxon>Bacillati</taxon>
        <taxon>Actinomycetota</taxon>
        <taxon>Actinomycetes</taxon>
        <taxon>Micrococcales</taxon>
        <taxon>Intrasporangiaceae</taxon>
        <taxon>Aquipuribacter</taxon>
    </lineage>
</organism>
<evidence type="ECO:0000313" key="4">
    <source>
        <dbReference type="EMBL" id="MFC5379820.1"/>
    </source>
</evidence>
<dbReference type="InterPro" id="IPR007484">
    <property type="entry name" value="Peptidase_M28"/>
</dbReference>
<gene>
    <name evidence="4" type="ORF">ACFPJ6_03345</name>
</gene>
<dbReference type="EMBL" id="JBHSLD010000004">
    <property type="protein sequence ID" value="MFC5379820.1"/>
    <property type="molecule type" value="Genomic_DNA"/>
</dbReference>
<feature type="domain" description="PA" evidence="2">
    <location>
        <begin position="148"/>
        <end position="230"/>
    </location>
</feature>
<dbReference type="SUPFAM" id="SSF53187">
    <property type="entry name" value="Zn-dependent exopeptidases"/>
    <property type="match status" value="1"/>
</dbReference>
<evidence type="ECO:0000256" key="1">
    <source>
        <dbReference type="SAM" id="SignalP"/>
    </source>
</evidence>
<name>A0ABW0GIX2_9MICO</name>
<reference evidence="5" key="1">
    <citation type="journal article" date="2019" name="Int. J. Syst. Evol. Microbiol.">
        <title>The Global Catalogue of Microorganisms (GCM) 10K type strain sequencing project: providing services to taxonomists for standard genome sequencing and annotation.</title>
        <authorList>
            <consortium name="The Broad Institute Genomics Platform"/>
            <consortium name="The Broad Institute Genome Sequencing Center for Infectious Disease"/>
            <person name="Wu L."/>
            <person name="Ma J."/>
        </authorList>
    </citation>
    <scope>NUCLEOTIDE SEQUENCE [LARGE SCALE GENOMIC DNA]</scope>
    <source>
        <strain evidence="5">CCUG 43114</strain>
    </source>
</reference>
<protein>
    <submittedName>
        <fullName evidence="4">M28 family peptidase</fullName>
    </submittedName>
</protein>
<dbReference type="InterPro" id="IPR045175">
    <property type="entry name" value="M28_fam"/>
</dbReference>
<dbReference type="Gene3D" id="3.50.30.30">
    <property type="match status" value="1"/>
</dbReference>
<dbReference type="PROSITE" id="PS51318">
    <property type="entry name" value="TAT"/>
    <property type="match status" value="1"/>
</dbReference>
<dbReference type="PANTHER" id="PTHR12147">
    <property type="entry name" value="METALLOPEPTIDASE M28 FAMILY MEMBER"/>
    <property type="match status" value="1"/>
</dbReference>
<feature type="domain" description="Peptidase M28" evidence="3">
    <location>
        <begin position="262"/>
        <end position="461"/>
    </location>
</feature>
<feature type="signal peptide" evidence="1">
    <location>
        <begin position="1"/>
        <end position="33"/>
    </location>
</feature>
<keyword evidence="5" id="KW-1185">Reference proteome</keyword>
<dbReference type="Pfam" id="PF04389">
    <property type="entry name" value="Peptidase_M28"/>
    <property type="match status" value="1"/>
</dbReference>
<dbReference type="Pfam" id="PF02225">
    <property type="entry name" value="PA"/>
    <property type="match status" value="1"/>
</dbReference>
<evidence type="ECO:0000259" key="3">
    <source>
        <dbReference type="Pfam" id="PF04389"/>
    </source>
</evidence>
<accession>A0ABW0GIX2</accession>
<dbReference type="InterPro" id="IPR006311">
    <property type="entry name" value="TAT_signal"/>
</dbReference>
<feature type="chain" id="PRO_5045613971" evidence="1">
    <location>
        <begin position="34"/>
        <end position="472"/>
    </location>
</feature>
<evidence type="ECO:0000259" key="2">
    <source>
        <dbReference type="Pfam" id="PF02225"/>
    </source>
</evidence>
<proteinExistence type="predicted"/>
<dbReference type="Proteomes" id="UP001596122">
    <property type="component" value="Unassembled WGS sequence"/>
</dbReference>
<dbReference type="Gene3D" id="3.40.630.10">
    <property type="entry name" value="Zn peptidases"/>
    <property type="match status" value="1"/>
</dbReference>
<comment type="caution">
    <text evidence="4">The sequence shown here is derived from an EMBL/GenBank/DDBJ whole genome shotgun (WGS) entry which is preliminary data.</text>
</comment>
<dbReference type="PANTHER" id="PTHR12147:SF26">
    <property type="entry name" value="PEPTIDASE M28 DOMAIN-CONTAINING PROTEIN"/>
    <property type="match status" value="1"/>
</dbReference>